<keyword evidence="3" id="KW-1185">Reference proteome</keyword>
<dbReference type="PROSITE" id="PS50902">
    <property type="entry name" value="FLAVODOXIN_LIKE"/>
    <property type="match status" value="1"/>
</dbReference>
<evidence type="ECO:0000313" key="2">
    <source>
        <dbReference type="EMBL" id="NNH69301.1"/>
    </source>
</evidence>
<dbReference type="Pfam" id="PF12724">
    <property type="entry name" value="Flavodoxin_5"/>
    <property type="match status" value="1"/>
</dbReference>
<name>A0A849C8L4_9NOCA</name>
<dbReference type="SUPFAM" id="SSF52218">
    <property type="entry name" value="Flavoproteins"/>
    <property type="match status" value="1"/>
</dbReference>
<organism evidence="2 3">
    <name type="scientific">Nocardia uniformis</name>
    <dbReference type="NCBI Taxonomy" id="53432"/>
    <lineage>
        <taxon>Bacteria</taxon>
        <taxon>Bacillati</taxon>
        <taxon>Actinomycetota</taxon>
        <taxon>Actinomycetes</taxon>
        <taxon>Mycobacteriales</taxon>
        <taxon>Nocardiaceae</taxon>
        <taxon>Nocardia</taxon>
    </lineage>
</organism>
<dbReference type="InterPro" id="IPR052200">
    <property type="entry name" value="Protoporphyrinogen_IX_DH"/>
</dbReference>
<dbReference type="InterPro" id="IPR008254">
    <property type="entry name" value="Flavodoxin/NO_synth"/>
</dbReference>
<evidence type="ECO:0000259" key="1">
    <source>
        <dbReference type="PROSITE" id="PS50902"/>
    </source>
</evidence>
<dbReference type="Gene3D" id="3.40.50.360">
    <property type="match status" value="1"/>
</dbReference>
<dbReference type="PANTHER" id="PTHR38030">
    <property type="entry name" value="PROTOPORPHYRINOGEN IX DEHYDROGENASE [MENAQUINONE]"/>
    <property type="match status" value="1"/>
</dbReference>
<protein>
    <submittedName>
        <fullName evidence="2">Flavodoxin</fullName>
    </submittedName>
</protein>
<feature type="domain" description="Flavodoxin-like" evidence="1">
    <location>
        <begin position="8"/>
        <end position="184"/>
    </location>
</feature>
<comment type="caution">
    <text evidence="2">The sequence shown here is derived from an EMBL/GenBank/DDBJ whole genome shotgun (WGS) entry which is preliminary data.</text>
</comment>
<gene>
    <name evidence="2" type="ORF">HLB23_05350</name>
</gene>
<dbReference type="InterPro" id="IPR029039">
    <property type="entry name" value="Flavoprotein-like_sf"/>
</dbReference>
<sequence>METEKRRIAVIYATAQGSTRDIAEFISDELIARGATVELADIDHAPDLSRFDAVVLGSAVHNMDLLPAATQYIRSHTDELLARDVWLFSVGVGPALRGRLGRRVARIVPKHIAATRDSIHPREYQAFAGHYERVGVSLPARILYRLLGGGRYGDLRDWTAIRVWTGDIGRGLRLPHPKSATVQP</sequence>
<dbReference type="GO" id="GO:0010181">
    <property type="term" value="F:FMN binding"/>
    <property type="evidence" value="ECO:0007669"/>
    <property type="project" value="InterPro"/>
</dbReference>
<dbReference type="AlphaFoldDB" id="A0A849C8L4"/>
<accession>A0A849C8L4</accession>
<dbReference type="GO" id="GO:0006783">
    <property type="term" value="P:heme biosynthetic process"/>
    <property type="evidence" value="ECO:0007669"/>
    <property type="project" value="TreeGrafter"/>
</dbReference>
<dbReference type="Proteomes" id="UP000586827">
    <property type="component" value="Unassembled WGS sequence"/>
</dbReference>
<dbReference type="EMBL" id="JABELX010000001">
    <property type="protein sequence ID" value="NNH69301.1"/>
    <property type="molecule type" value="Genomic_DNA"/>
</dbReference>
<dbReference type="PROSITE" id="PS00201">
    <property type="entry name" value="FLAVODOXIN"/>
    <property type="match status" value="1"/>
</dbReference>
<evidence type="ECO:0000313" key="3">
    <source>
        <dbReference type="Proteomes" id="UP000586827"/>
    </source>
</evidence>
<dbReference type="InterPro" id="IPR001226">
    <property type="entry name" value="Flavodoxin_CS"/>
</dbReference>
<proteinExistence type="predicted"/>
<dbReference type="RefSeq" id="WP_067525355.1">
    <property type="nucleotide sequence ID" value="NZ_JABELX010000001.1"/>
</dbReference>
<dbReference type="InterPro" id="IPR026816">
    <property type="entry name" value="Flavodoxin_dom"/>
</dbReference>
<dbReference type="GO" id="GO:0009055">
    <property type="term" value="F:electron transfer activity"/>
    <property type="evidence" value="ECO:0007669"/>
    <property type="project" value="InterPro"/>
</dbReference>
<dbReference type="PANTHER" id="PTHR38030:SF2">
    <property type="entry name" value="PROTOPORPHYRINOGEN IX DEHYDROGENASE [QUINONE]"/>
    <property type="match status" value="1"/>
</dbReference>
<reference evidence="2 3" key="1">
    <citation type="submission" date="2020-05" db="EMBL/GenBank/DDBJ databases">
        <title>MicrobeNet Type strains.</title>
        <authorList>
            <person name="Nicholson A.C."/>
        </authorList>
    </citation>
    <scope>NUCLEOTIDE SEQUENCE [LARGE SCALE GENOMIC DNA]</scope>
    <source>
        <strain evidence="2 3">JCM 3224</strain>
    </source>
</reference>
<dbReference type="GO" id="GO:0070819">
    <property type="term" value="F:menaquinone-dependent protoporphyrinogen oxidase activity"/>
    <property type="evidence" value="ECO:0007669"/>
    <property type="project" value="TreeGrafter"/>
</dbReference>